<dbReference type="GeneID" id="8234071"/>
<dbReference type="OrthoDB" id="1095242at2759"/>
<keyword evidence="4 7" id="KW-0863">Zinc-finger</keyword>
<feature type="domain" description="C2H2-type" evidence="8">
    <location>
        <begin position="197"/>
        <end position="224"/>
    </location>
</feature>
<feature type="domain" description="C2H2-type" evidence="8">
    <location>
        <begin position="421"/>
        <end position="448"/>
    </location>
</feature>
<evidence type="ECO:0000313" key="9">
    <source>
        <dbReference type="EMBL" id="EEB11714.1"/>
    </source>
</evidence>
<reference evidence="10" key="3">
    <citation type="submission" date="2020-05" db="UniProtKB">
        <authorList>
            <consortium name="EnsemblMetazoa"/>
        </authorList>
    </citation>
    <scope>IDENTIFICATION</scope>
    <source>
        <strain evidence="10">USDA</strain>
    </source>
</reference>
<dbReference type="PANTHER" id="PTHR24394:SF29">
    <property type="entry name" value="MYONEURIN"/>
    <property type="match status" value="1"/>
</dbReference>
<evidence type="ECO:0000256" key="1">
    <source>
        <dbReference type="ARBA" id="ARBA00004123"/>
    </source>
</evidence>
<dbReference type="EMBL" id="AAZO01001504">
    <property type="status" value="NOT_ANNOTATED_CDS"/>
    <property type="molecule type" value="Genomic_DNA"/>
</dbReference>
<dbReference type="VEuPathDB" id="VectorBase:PHUM129470"/>
<feature type="domain" description="C2H2-type" evidence="8">
    <location>
        <begin position="364"/>
        <end position="386"/>
    </location>
</feature>
<dbReference type="OMA" id="LRSHTNF"/>
<feature type="domain" description="C2H2-type" evidence="8">
    <location>
        <begin position="225"/>
        <end position="248"/>
    </location>
</feature>
<evidence type="ECO:0000256" key="7">
    <source>
        <dbReference type="PROSITE-ProRule" id="PRU00042"/>
    </source>
</evidence>
<dbReference type="PANTHER" id="PTHR24394">
    <property type="entry name" value="ZINC FINGER PROTEIN"/>
    <property type="match status" value="1"/>
</dbReference>
<dbReference type="RefSeq" id="XP_002424452.1">
    <property type="nucleotide sequence ID" value="XM_002424407.1"/>
</dbReference>
<feature type="domain" description="C2H2-type" evidence="8">
    <location>
        <begin position="112"/>
        <end position="134"/>
    </location>
</feature>
<feature type="domain" description="C2H2-type" evidence="8">
    <location>
        <begin position="335"/>
        <end position="357"/>
    </location>
</feature>
<dbReference type="FunFam" id="3.30.160.60:FF:000072">
    <property type="entry name" value="zinc finger protein 143 isoform X1"/>
    <property type="match status" value="1"/>
</dbReference>
<dbReference type="InterPro" id="IPR013087">
    <property type="entry name" value="Znf_C2H2_type"/>
</dbReference>
<dbReference type="FunFam" id="3.30.160.60:FF:002343">
    <property type="entry name" value="Zinc finger protein 33A"/>
    <property type="match status" value="1"/>
</dbReference>
<sequence>MDFFKTEVVDGTTTQATHVQTINLGYTGETYNQMPVMVEFKTVPAATLNEEQKLQLFNINSVQFTTQGQIQYVATPKYMSTCAQTQTQDLLPDGTESQTDETPLSVKREKPCPCHICGKRYANPKALKKHQVIHPEMVFEWQCRICNKTFPYKITMSRHVKLHAGEKLFKCENCKKRFETRYALVQHVKLHKSDVPFRCDLCDKPFLKSAEFSRHVRTHTGEKPFPCTLCDKAFTTKASFIKHSEKKHNLMLIHGRCVSSFTRHGRTQTRTFDAKRRSKSTTFQYKSRTVCSAHSNTIRDAKSVAAAGGPGTAVTVTTNNSHRTIDTQTVAEKPHACEICGKRFKNPQSVARHQTSHPEIPKTFTCHHCDKKFANPQALRRHQSKHPDIVYEWKCRFCPQSFPYKTTLSKHVKVHAGEKLFKCETCLKRFGNRYSLQRHVKIHTGEVPYKCEVCEKGFLKASDFGRHVRTHTGERPFECPECFKCFTQKSCLVKHAEKKHNIV</sequence>
<evidence type="ECO:0000256" key="6">
    <source>
        <dbReference type="ARBA" id="ARBA00023242"/>
    </source>
</evidence>
<dbReference type="FunFam" id="3.30.160.60:FF:000690">
    <property type="entry name" value="Zinc finger protein 354C"/>
    <property type="match status" value="1"/>
</dbReference>
<dbReference type="KEGG" id="phu:Phum_PHUM129470"/>
<keyword evidence="2" id="KW-0479">Metal-binding</keyword>
<evidence type="ECO:0000256" key="2">
    <source>
        <dbReference type="ARBA" id="ARBA00022723"/>
    </source>
</evidence>
<dbReference type="GO" id="GO:0003682">
    <property type="term" value="F:chromatin binding"/>
    <property type="evidence" value="ECO:0007669"/>
    <property type="project" value="UniProtKB-ARBA"/>
</dbReference>
<proteinExistence type="predicted"/>
<feature type="domain" description="C2H2-type" evidence="8">
    <location>
        <begin position="141"/>
        <end position="168"/>
    </location>
</feature>
<evidence type="ECO:0000256" key="3">
    <source>
        <dbReference type="ARBA" id="ARBA00022737"/>
    </source>
</evidence>
<organism>
    <name type="scientific">Pediculus humanus subsp. corporis</name>
    <name type="common">Body louse</name>
    <dbReference type="NCBI Taxonomy" id="121224"/>
    <lineage>
        <taxon>Eukaryota</taxon>
        <taxon>Metazoa</taxon>
        <taxon>Ecdysozoa</taxon>
        <taxon>Arthropoda</taxon>
        <taxon>Hexapoda</taxon>
        <taxon>Insecta</taxon>
        <taxon>Pterygota</taxon>
        <taxon>Neoptera</taxon>
        <taxon>Paraneoptera</taxon>
        <taxon>Psocodea</taxon>
        <taxon>Troctomorpha</taxon>
        <taxon>Phthiraptera</taxon>
        <taxon>Anoplura</taxon>
        <taxon>Pediculidae</taxon>
        <taxon>Pediculus</taxon>
    </lineage>
</organism>
<dbReference type="Pfam" id="PF13894">
    <property type="entry name" value="zf-C2H2_4"/>
    <property type="match status" value="2"/>
</dbReference>
<reference evidence="9" key="2">
    <citation type="submission" date="2007-04" db="EMBL/GenBank/DDBJ databases">
        <title>The genome of the human body louse.</title>
        <authorList>
            <consortium name="The Human Body Louse Genome Consortium"/>
            <person name="Kirkness E."/>
            <person name="Walenz B."/>
            <person name="Hass B."/>
            <person name="Bruggner R."/>
            <person name="Strausberg R."/>
        </authorList>
    </citation>
    <scope>NUCLEOTIDE SEQUENCE</scope>
    <source>
        <strain evidence="9">USDA</strain>
    </source>
</reference>
<dbReference type="PROSITE" id="PS00028">
    <property type="entry name" value="ZINC_FINGER_C2H2_1"/>
    <property type="match status" value="11"/>
</dbReference>
<dbReference type="SUPFAM" id="SSF57667">
    <property type="entry name" value="beta-beta-alpha zinc fingers"/>
    <property type="match status" value="6"/>
</dbReference>
<dbReference type="AlphaFoldDB" id="E0VEA8"/>
<comment type="subcellular location">
    <subcellularLocation>
        <location evidence="1">Nucleus</location>
    </subcellularLocation>
</comment>
<dbReference type="FunFam" id="3.30.160.60:FF:000688">
    <property type="entry name" value="zinc finger protein 197 isoform X1"/>
    <property type="match status" value="1"/>
</dbReference>
<accession>E0VEA8</accession>
<evidence type="ECO:0000259" key="8">
    <source>
        <dbReference type="PROSITE" id="PS50157"/>
    </source>
</evidence>
<gene>
    <name evidence="10" type="primary">8234071</name>
    <name evidence="9" type="ORF">Phum_PHUM129470</name>
</gene>
<feature type="domain" description="C2H2-type" evidence="8">
    <location>
        <begin position="449"/>
        <end position="476"/>
    </location>
</feature>
<dbReference type="GO" id="GO:0040029">
    <property type="term" value="P:epigenetic regulation of gene expression"/>
    <property type="evidence" value="ECO:0007669"/>
    <property type="project" value="UniProtKB-ARBA"/>
</dbReference>
<dbReference type="InterPro" id="IPR036236">
    <property type="entry name" value="Znf_C2H2_sf"/>
</dbReference>
<feature type="domain" description="C2H2-type" evidence="8">
    <location>
        <begin position="393"/>
        <end position="420"/>
    </location>
</feature>
<dbReference type="GO" id="GO:0000785">
    <property type="term" value="C:chromatin"/>
    <property type="evidence" value="ECO:0007669"/>
    <property type="project" value="UniProtKB-ARBA"/>
</dbReference>
<dbReference type="CTD" id="8234071"/>
<keyword evidence="5" id="KW-0862">Zinc</keyword>
<dbReference type="InParanoid" id="E0VEA8"/>
<dbReference type="PROSITE" id="PS50157">
    <property type="entry name" value="ZINC_FINGER_C2H2_2"/>
    <property type="match status" value="11"/>
</dbReference>
<dbReference type="GO" id="GO:0005634">
    <property type="term" value="C:nucleus"/>
    <property type="evidence" value="ECO:0007669"/>
    <property type="project" value="UniProtKB-SubCell"/>
</dbReference>
<name>E0VEA8_PEDHC</name>
<dbReference type="Proteomes" id="UP000009046">
    <property type="component" value="Unassembled WGS sequence"/>
</dbReference>
<dbReference type="FunFam" id="3.30.160.60:FF:000446">
    <property type="entry name" value="Zinc finger protein"/>
    <property type="match status" value="2"/>
</dbReference>
<evidence type="ECO:0000256" key="5">
    <source>
        <dbReference type="ARBA" id="ARBA00022833"/>
    </source>
</evidence>
<reference evidence="9" key="1">
    <citation type="submission" date="2007-04" db="EMBL/GenBank/DDBJ databases">
        <title>Annotation of Pediculus humanus corporis strain USDA.</title>
        <authorList>
            <person name="Kirkness E."/>
            <person name="Hannick L."/>
            <person name="Hass B."/>
            <person name="Bruggner R."/>
            <person name="Lawson D."/>
            <person name="Bidwell S."/>
            <person name="Joardar V."/>
            <person name="Caler E."/>
            <person name="Walenz B."/>
            <person name="Inman J."/>
            <person name="Schobel S."/>
            <person name="Galinsky K."/>
            <person name="Amedeo P."/>
            <person name="Strausberg R."/>
        </authorList>
    </citation>
    <scope>NUCLEOTIDE SEQUENCE</scope>
    <source>
        <strain evidence="9">USDA</strain>
    </source>
</reference>
<dbReference type="GO" id="GO:0000981">
    <property type="term" value="F:DNA-binding transcription factor activity, RNA polymerase II-specific"/>
    <property type="evidence" value="ECO:0007669"/>
    <property type="project" value="TreeGrafter"/>
</dbReference>
<dbReference type="EnsemblMetazoa" id="PHUM129470-RA">
    <property type="protein sequence ID" value="PHUM129470-PA"/>
    <property type="gene ID" value="PHUM129470"/>
</dbReference>
<evidence type="ECO:0000313" key="11">
    <source>
        <dbReference type="Proteomes" id="UP000009046"/>
    </source>
</evidence>
<dbReference type="GO" id="GO:0003690">
    <property type="term" value="F:double-stranded DNA binding"/>
    <property type="evidence" value="ECO:0007669"/>
    <property type="project" value="UniProtKB-ARBA"/>
</dbReference>
<dbReference type="GO" id="GO:0008270">
    <property type="term" value="F:zinc ion binding"/>
    <property type="evidence" value="ECO:0007669"/>
    <property type="project" value="UniProtKB-KW"/>
</dbReference>
<dbReference type="GO" id="GO:0030674">
    <property type="term" value="F:protein-macromolecule adaptor activity"/>
    <property type="evidence" value="ECO:0007669"/>
    <property type="project" value="UniProtKB-ARBA"/>
</dbReference>
<keyword evidence="3" id="KW-0677">Repeat</keyword>
<keyword evidence="6" id="KW-0539">Nucleus</keyword>
<dbReference type="Pfam" id="PF12874">
    <property type="entry name" value="zf-met"/>
    <property type="match status" value="1"/>
</dbReference>
<dbReference type="eggNOG" id="KOG1721">
    <property type="taxonomic scope" value="Eukaryota"/>
</dbReference>
<evidence type="ECO:0000256" key="4">
    <source>
        <dbReference type="ARBA" id="ARBA00022771"/>
    </source>
</evidence>
<dbReference type="HOGENOM" id="CLU_002678_44_0_1"/>
<keyword evidence="11" id="KW-1185">Reference proteome</keyword>
<evidence type="ECO:0000313" key="10">
    <source>
        <dbReference type="EnsemblMetazoa" id="PHUM129470-PA"/>
    </source>
</evidence>
<feature type="domain" description="C2H2-type" evidence="8">
    <location>
        <begin position="477"/>
        <end position="500"/>
    </location>
</feature>
<feature type="domain" description="C2H2-type" evidence="8">
    <location>
        <begin position="169"/>
        <end position="196"/>
    </location>
</feature>
<dbReference type="SMART" id="SM00355">
    <property type="entry name" value="ZnF_C2H2"/>
    <property type="match status" value="11"/>
</dbReference>
<protein>
    <submittedName>
        <fullName evidence="9 10">Zinc finger protein, putative</fullName>
    </submittedName>
</protein>
<dbReference type="Gene3D" id="3.30.160.60">
    <property type="entry name" value="Classic Zinc Finger"/>
    <property type="match status" value="10"/>
</dbReference>
<dbReference type="FunFam" id="3.30.160.60:FF:000100">
    <property type="entry name" value="Zinc finger 45-like"/>
    <property type="match status" value="1"/>
</dbReference>
<dbReference type="EMBL" id="DS235088">
    <property type="protein sequence ID" value="EEB11714.1"/>
    <property type="molecule type" value="Genomic_DNA"/>
</dbReference>
<dbReference type="Pfam" id="PF00096">
    <property type="entry name" value="zf-C2H2"/>
    <property type="match status" value="7"/>
</dbReference>